<sequence length="300" mass="31949">MSRTLILCPPSISSTPEVLESALFSHNIPRENADIHMLDRLSLGVVSLPDSLYNTVLLLTSEPVESTLLPQIYASMTPGGSWRNAGADKLALLTAGFLVEDTVEGTTAKRPEFVEKSVKLNFRRKEGGVAAAATVVKPVVARPAVVAPVKKVEVGAQVGFDLGDDLEDDDDELVDEEELMRDESLATPVQIPAECKPKVGKRRRACKDCTCGLKEQIEAEDAAVRSAADEALAAAKAKTAAGVKLTADDLAEIDFTVEGKASSCGNCYLGDAFRCSGCPYIGLPAFKPGEQVTIDLDDQL</sequence>
<comment type="domain">
    <text evidence="10">The C-terminal domain binds 2 Fe-S clusters but is otherwise mostly in an intrinsically disordered conformation.</text>
</comment>
<feature type="binding site" evidence="10">
    <location>
        <position position="206"/>
    </location>
    <ligand>
        <name>[2Fe-2S] cluster</name>
        <dbReference type="ChEBI" id="CHEBI:190135"/>
    </ligand>
</feature>
<dbReference type="Pfam" id="PF05093">
    <property type="entry name" value="CIAPIN1"/>
    <property type="match status" value="1"/>
</dbReference>
<dbReference type="OMA" id="DFVMPVT"/>
<comment type="caution">
    <text evidence="10">Lacks conserved residue(s) required for the propagation of feature annotation.</text>
</comment>
<protein>
    <submittedName>
        <fullName evidence="13">Similar to Fe-S cluster assembly protein dre2 acc. no. B2W1T4</fullName>
    </submittedName>
</protein>
<proteinExistence type="inferred from homology"/>
<dbReference type="InterPro" id="IPR031838">
    <property type="entry name" value="Dre2_N"/>
</dbReference>
<comment type="similarity">
    <text evidence="2 10">Belongs to the anamorsin family.</text>
</comment>
<feature type="binding site" evidence="10">
    <location>
        <position position="209"/>
    </location>
    <ligand>
        <name>[2Fe-2S] cluster</name>
        <dbReference type="ChEBI" id="CHEBI:190135"/>
    </ligand>
</feature>
<keyword evidence="8 10" id="KW-0411">Iron-sulfur</keyword>
<evidence type="ECO:0000256" key="8">
    <source>
        <dbReference type="ARBA" id="ARBA00023014"/>
    </source>
</evidence>
<keyword evidence="3 10" id="KW-0004">4Fe-4S</keyword>
<evidence type="ECO:0000256" key="6">
    <source>
        <dbReference type="ARBA" id="ARBA00022723"/>
    </source>
</evidence>
<feature type="binding site" evidence="10">
    <location>
        <position position="278"/>
    </location>
    <ligand>
        <name>[4Fe-4S] cluster</name>
        <dbReference type="ChEBI" id="CHEBI:49883"/>
    </ligand>
</feature>
<comment type="cofactor">
    <cofactor evidence="10">
        <name>[2Fe-2S] cluster</name>
        <dbReference type="ChEBI" id="CHEBI:190135"/>
    </cofactor>
</comment>
<dbReference type="GO" id="GO:0051539">
    <property type="term" value="F:4 iron, 4 sulfur cluster binding"/>
    <property type="evidence" value="ECO:0007669"/>
    <property type="project" value="UniProtKB-KW"/>
</dbReference>
<dbReference type="GO" id="GO:0016226">
    <property type="term" value="P:iron-sulfur cluster assembly"/>
    <property type="evidence" value="ECO:0007669"/>
    <property type="project" value="UniProtKB-UniRule"/>
</dbReference>
<comment type="domain">
    <text evidence="10">The twin Cx2C motifs are involved in the recognition by the mitochondrial MIA40-ERV1 disulfide relay system. The formation of 2 disulfide bonds in the Cx2C motifs through dithiol/disulfide exchange reactions effectively traps the protein in the mitochondrial intermembrane space.</text>
</comment>
<dbReference type="GO" id="GO:0009055">
    <property type="term" value="F:electron transfer activity"/>
    <property type="evidence" value="ECO:0007669"/>
    <property type="project" value="UniProtKB-UniRule"/>
</dbReference>
<feature type="domain" description="Anamorsin C-terminal" evidence="11">
    <location>
        <begin position="190"/>
        <end position="294"/>
    </location>
</feature>
<keyword evidence="4 10" id="KW-0963">Cytoplasm</keyword>
<keyword evidence="14" id="KW-1185">Reference proteome</keyword>
<dbReference type="Pfam" id="PF16803">
    <property type="entry name" value="DRE2_N"/>
    <property type="match status" value="1"/>
</dbReference>
<evidence type="ECO:0000256" key="2">
    <source>
        <dbReference type="ARBA" id="ARBA00008169"/>
    </source>
</evidence>
<dbReference type="PANTHER" id="PTHR13273">
    <property type="entry name" value="ANAMORSIN"/>
    <property type="match status" value="1"/>
</dbReference>
<dbReference type="OrthoDB" id="311633at2759"/>
<dbReference type="Proteomes" id="UP000018144">
    <property type="component" value="Unassembled WGS sequence"/>
</dbReference>
<feature type="short sequence motif" description="Cx2C motif 2" evidence="10">
    <location>
        <begin position="275"/>
        <end position="278"/>
    </location>
</feature>
<feature type="binding site" evidence="10">
    <location>
        <position position="267"/>
    </location>
    <ligand>
        <name>[4Fe-4S] cluster</name>
        <dbReference type="ChEBI" id="CHEBI:49883"/>
    </ligand>
</feature>
<keyword evidence="9 10" id="KW-0496">Mitochondrion</keyword>
<feature type="region of interest" description="Fe-S binding site B" evidence="10">
    <location>
        <begin position="264"/>
        <end position="278"/>
    </location>
</feature>
<evidence type="ECO:0000256" key="7">
    <source>
        <dbReference type="ARBA" id="ARBA00023004"/>
    </source>
</evidence>
<evidence type="ECO:0000256" key="4">
    <source>
        <dbReference type="ARBA" id="ARBA00022490"/>
    </source>
</evidence>
<dbReference type="eggNOG" id="KOG4020">
    <property type="taxonomic scope" value="Eukaryota"/>
</dbReference>
<comment type="cofactor">
    <cofactor evidence="1 10">
        <name>[4Fe-4S] cluster</name>
        <dbReference type="ChEBI" id="CHEBI:49883"/>
    </cofactor>
</comment>
<keyword evidence="5 10" id="KW-0001">2Fe-2S</keyword>
<feature type="domain" description="Fe-S cluster assembly protein Dre2 N-terminal" evidence="12">
    <location>
        <begin position="2"/>
        <end position="120"/>
    </location>
</feature>
<evidence type="ECO:0000256" key="1">
    <source>
        <dbReference type="ARBA" id="ARBA00001966"/>
    </source>
</evidence>
<evidence type="ECO:0000259" key="11">
    <source>
        <dbReference type="Pfam" id="PF05093"/>
    </source>
</evidence>
<dbReference type="EMBL" id="HF935232">
    <property type="protein sequence ID" value="CCX05066.1"/>
    <property type="molecule type" value="Genomic_DNA"/>
</dbReference>
<feature type="binding site" evidence="10">
    <location>
        <position position="264"/>
    </location>
    <ligand>
        <name>[4Fe-4S] cluster</name>
        <dbReference type="ChEBI" id="CHEBI:49883"/>
    </ligand>
</feature>
<dbReference type="InterPro" id="IPR046408">
    <property type="entry name" value="CIAPIN1"/>
</dbReference>
<comment type="subcellular location">
    <subcellularLocation>
        <location evidence="10">Cytoplasm</location>
    </subcellularLocation>
    <subcellularLocation>
        <location evidence="10">Mitochondrion intermembrane space</location>
    </subcellularLocation>
</comment>
<keyword evidence="6 10" id="KW-0479">Metal-binding</keyword>
<dbReference type="GO" id="GO:0046872">
    <property type="term" value="F:metal ion binding"/>
    <property type="evidence" value="ECO:0007669"/>
    <property type="project" value="UniProtKB-KW"/>
</dbReference>
<organism evidence="13 14">
    <name type="scientific">Pyronema omphalodes (strain CBS 100304)</name>
    <name type="common">Pyronema confluens</name>
    <dbReference type="NCBI Taxonomy" id="1076935"/>
    <lineage>
        <taxon>Eukaryota</taxon>
        <taxon>Fungi</taxon>
        <taxon>Dikarya</taxon>
        <taxon>Ascomycota</taxon>
        <taxon>Pezizomycotina</taxon>
        <taxon>Pezizomycetes</taxon>
        <taxon>Pezizales</taxon>
        <taxon>Pyronemataceae</taxon>
        <taxon>Pyronema</taxon>
    </lineage>
</organism>
<reference evidence="13 14" key="1">
    <citation type="journal article" date="2013" name="PLoS Genet.">
        <title>The genome and development-dependent transcriptomes of Pyronema confluens: a window into fungal evolution.</title>
        <authorList>
            <person name="Traeger S."/>
            <person name="Altegoer F."/>
            <person name="Freitag M."/>
            <person name="Gabaldon T."/>
            <person name="Kempken F."/>
            <person name="Kumar A."/>
            <person name="Marcet-Houben M."/>
            <person name="Poggeler S."/>
            <person name="Stajich J.E."/>
            <person name="Nowrousian M."/>
        </authorList>
    </citation>
    <scope>NUCLEOTIDE SEQUENCE [LARGE SCALE GENOMIC DNA]</scope>
    <source>
        <strain evidence="14">CBS 100304</strain>
        <tissue evidence="13">Vegetative mycelium</tissue>
    </source>
</reference>
<dbReference type="Gene3D" id="3.40.50.11000">
    <property type="entry name" value="Fe-S cluster assembly protein Dre2, N-terminal domain"/>
    <property type="match status" value="1"/>
</dbReference>
<dbReference type="InterPro" id="IPR007785">
    <property type="entry name" value="Anamorsin"/>
</dbReference>
<dbReference type="GO" id="GO:0005758">
    <property type="term" value="C:mitochondrial intermembrane space"/>
    <property type="evidence" value="ECO:0007669"/>
    <property type="project" value="UniProtKB-SubCell"/>
</dbReference>
<evidence type="ECO:0000256" key="10">
    <source>
        <dbReference type="HAMAP-Rule" id="MF_03115"/>
    </source>
</evidence>
<evidence type="ECO:0000313" key="14">
    <source>
        <dbReference type="Proteomes" id="UP000018144"/>
    </source>
</evidence>
<feature type="short sequence motif" description="Cx2C motif 1" evidence="10">
    <location>
        <begin position="264"/>
        <end position="267"/>
    </location>
</feature>
<dbReference type="AlphaFoldDB" id="U4KVR8"/>
<accession>U4KVR8</accession>
<name>U4KVR8_PYROM</name>
<gene>
    <name evidence="13" type="ORF">PCON_04653</name>
</gene>
<feature type="binding site" evidence="10">
    <location>
        <position position="275"/>
    </location>
    <ligand>
        <name>[4Fe-4S] cluster</name>
        <dbReference type="ChEBI" id="CHEBI:49883"/>
    </ligand>
</feature>
<evidence type="ECO:0000256" key="3">
    <source>
        <dbReference type="ARBA" id="ARBA00022485"/>
    </source>
</evidence>
<dbReference type="STRING" id="1076935.U4KVR8"/>
<evidence type="ECO:0000256" key="5">
    <source>
        <dbReference type="ARBA" id="ARBA00022714"/>
    </source>
</evidence>
<dbReference type="PANTHER" id="PTHR13273:SF14">
    <property type="entry name" value="ANAMORSIN"/>
    <property type="match status" value="1"/>
</dbReference>
<dbReference type="HAMAP" id="MF_03115">
    <property type="entry name" value="Anamorsin"/>
    <property type="match status" value="1"/>
</dbReference>
<comment type="domain">
    <text evidence="10">The N-terminal domain has structural similarity with S-adenosyl-L-methionine-dependent methyltransferases, but does not bind S-adenosyl-L-methionine. It is required for correct assembly of the 2 Fe-S clusters.</text>
</comment>
<feature type="binding site" evidence="10">
    <location>
        <position position="211"/>
    </location>
    <ligand>
        <name>[2Fe-2S] cluster</name>
        <dbReference type="ChEBI" id="CHEBI:190135"/>
    </ligand>
</feature>
<dbReference type="GO" id="GO:0051537">
    <property type="term" value="F:2 iron, 2 sulfur cluster binding"/>
    <property type="evidence" value="ECO:0007669"/>
    <property type="project" value="UniProtKB-UniRule"/>
</dbReference>
<evidence type="ECO:0000259" key="12">
    <source>
        <dbReference type="Pfam" id="PF16803"/>
    </source>
</evidence>
<evidence type="ECO:0000313" key="13">
    <source>
        <dbReference type="EMBL" id="CCX05066.1"/>
    </source>
</evidence>
<feature type="region of interest" description="Fe-S binding site A" evidence="10">
    <location>
        <begin position="195"/>
        <end position="211"/>
    </location>
</feature>
<keyword evidence="7 10" id="KW-0408">Iron</keyword>
<evidence type="ECO:0000256" key="9">
    <source>
        <dbReference type="ARBA" id="ARBA00023128"/>
    </source>
</evidence>
<feature type="binding site" evidence="10">
    <location>
        <position position="195"/>
    </location>
    <ligand>
        <name>[2Fe-2S] cluster</name>
        <dbReference type="ChEBI" id="CHEBI:190135"/>
    </ligand>
</feature>